<keyword evidence="4" id="KW-0653">Protein transport</keyword>
<dbReference type="RefSeq" id="WP_154458550.1">
    <property type="nucleotide sequence ID" value="NZ_VUMV01000007.1"/>
</dbReference>
<dbReference type="GO" id="GO:0016020">
    <property type="term" value="C:membrane"/>
    <property type="evidence" value="ECO:0007669"/>
    <property type="project" value="UniProtKB-SubCell"/>
</dbReference>
<dbReference type="NCBIfam" id="TIGR00964">
    <property type="entry name" value="secE_bact"/>
    <property type="match status" value="1"/>
</dbReference>
<proteinExistence type="predicted"/>
<keyword evidence="7 8" id="KW-0472">Membrane</keyword>
<dbReference type="EMBL" id="VUMV01000007">
    <property type="protein sequence ID" value="MST82647.1"/>
    <property type="molecule type" value="Genomic_DNA"/>
</dbReference>
<dbReference type="Gene3D" id="1.20.5.1030">
    <property type="entry name" value="Preprotein translocase secy subunit"/>
    <property type="match status" value="1"/>
</dbReference>
<dbReference type="GO" id="GO:0009306">
    <property type="term" value="P:protein secretion"/>
    <property type="evidence" value="ECO:0007669"/>
    <property type="project" value="InterPro"/>
</dbReference>
<evidence type="ECO:0000256" key="5">
    <source>
        <dbReference type="ARBA" id="ARBA00022989"/>
    </source>
</evidence>
<dbReference type="AlphaFoldDB" id="A0A7X2P9D0"/>
<evidence type="ECO:0000256" key="3">
    <source>
        <dbReference type="ARBA" id="ARBA00022692"/>
    </source>
</evidence>
<evidence type="ECO:0000256" key="8">
    <source>
        <dbReference type="SAM" id="Phobius"/>
    </source>
</evidence>
<organism evidence="9 10">
    <name type="scientific">Bilifractor porci</name>
    <dbReference type="NCBI Taxonomy" id="2606636"/>
    <lineage>
        <taxon>Bacteria</taxon>
        <taxon>Bacillati</taxon>
        <taxon>Bacillota</taxon>
        <taxon>Clostridia</taxon>
        <taxon>Lachnospirales</taxon>
        <taxon>Lachnospiraceae</taxon>
        <taxon>Bilifractor</taxon>
    </lineage>
</organism>
<evidence type="ECO:0000256" key="1">
    <source>
        <dbReference type="ARBA" id="ARBA00004370"/>
    </source>
</evidence>
<keyword evidence="2" id="KW-0813">Transport</keyword>
<name>A0A7X2P9D0_9FIRM</name>
<keyword evidence="10" id="KW-1185">Reference proteome</keyword>
<dbReference type="GO" id="GO:0006605">
    <property type="term" value="P:protein targeting"/>
    <property type="evidence" value="ECO:0007669"/>
    <property type="project" value="InterPro"/>
</dbReference>
<dbReference type="GO" id="GO:0006886">
    <property type="term" value="P:intracellular protein transport"/>
    <property type="evidence" value="ECO:0007669"/>
    <property type="project" value="InterPro"/>
</dbReference>
<dbReference type="GO" id="GO:0008320">
    <property type="term" value="F:protein transmembrane transporter activity"/>
    <property type="evidence" value="ECO:0007669"/>
    <property type="project" value="InterPro"/>
</dbReference>
<dbReference type="InterPro" id="IPR005807">
    <property type="entry name" value="SecE_bac"/>
</dbReference>
<keyword evidence="3 8" id="KW-0812">Transmembrane</keyword>
<evidence type="ECO:0000256" key="2">
    <source>
        <dbReference type="ARBA" id="ARBA00022448"/>
    </source>
</evidence>
<evidence type="ECO:0000256" key="6">
    <source>
        <dbReference type="ARBA" id="ARBA00023010"/>
    </source>
</evidence>
<dbReference type="InterPro" id="IPR038379">
    <property type="entry name" value="SecE_sf"/>
</dbReference>
<reference evidence="9 10" key="1">
    <citation type="submission" date="2019-08" db="EMBL/GenBank/DDBJ databases">
        <title>In-depth cultivation of the pig gut microbiome towards novel bacterial diversity and tailored functional studies.</title>
        <authorList>
            <person name="Wylensek D."/>
            <person name="Hitch T.C.A."/>
            <person name="Clavel T."/>
        </authorList>
    </citation>
    <scope>NUCLEOTIDE SEQUENCE [LARGE SCALE GENOMIC DNA]</scope>
    <source>
        <strain evidence="9 10">Oil+RF-744-WCA-WT-13</strain>
    </source>
</reference>
<dbReference type="Proteomes" id="UP000466864">
    <property type="component" value="Unassembled WGS sequence"/>
</dbReference>
<evidence type="ECO:0000256" key="7">
    <source>
        <dbReference type="ARBA" id="ARBA00023136"/>
    </source>
</evidence>
<comment type="caution">
    <text evidence="9">The sequence shown here is derived from an EMBL/GenBank/DDBJ whole genome shotgun (WGS) entry which is preliminary data.</text>
</comment>
<evidence type="ECO:0000313" key="9">
    <source>
        <dbReference type="EMBL" id="MST82647.1"/>
    </source>
</evidence>
<dbReference type="InterPro" id="IPR001901">
    <property type="entry name" value="Translocase_SecE/Sec61-g"/>
</dbReference>
<comment type="subcellular location">
    <subcellularLocation>
        <location evidence="1">Membrane</location>
    </subcellularLocation>
</comment>
<feature type="transmembrane region" description="Helical" evidence="8">
    <location>
        <begin position="43"/>
        <end position="64"/>
    </location>
</feature>
<keyword evidence="6" id="KW-0811">Translocation</keyword>
<protein>
    <submittedName>
        <fullName evidence="9">Preprotein translocase subunit SecE</fullName>
    </submittedName>
</protein>
<keyword evidence="5 8" id="KW-1133">Transmembrane helix</keyword>
<gene>
    <name evidence="9" type="primary">secE</name>
    <name evidence="9" type="ORF">FYJ60_09990</name>
</gene>
<evidence type="ECO:0000313" key="10">
    <source>
        <dbReference type="Proteomes" id="UP000466864"/>
    </source>
</evidence>
<evidence type="ECO:0000256" key="4">
    <source>
        <dbReference type="ARBA" id="ARBA00022927"/>
    </source>
</evidence>
<accession>A0A7X2P9D0</accession>
<sequence>MADAAKKAEQKKTGKMKTWFKGLKTEWGKIIWTDNKTLGRQTAAVIIISAIVTGLITLVDNLGLQIMELIIK</sequence>
<dbReference type="Pfam" id="PF00584">
    <property type="entry name" value="SecE"/>
    <property type="match status" value="1"/>
</dbReference>